<feature type="chain" id="PRO_5013715758" evidence="1">
    <location>
        <begin position="19"/>
        <end position="99"/>
    </location>
</feature>
<protein>
    <submittedName>
        <fullName evidence="2">SFRICE_011395</fullName>
    </submittedName>
</protein>
<dbReference type="AlphaFoldDB" id="A0A2H1VLC5"/>
<organism evidence="2">
    <name type="scientific">Spodoptera frugiperda</name>
    <name type="common">Fall armyworm</name>
    <dbReference type="NCBI Taxonomy" id="7108"/>
    <lineage>
        <taxon>Eukaryota</taxon>
        <taxon>Metazoa</taxon>
        <taxon>Ecdysozoa</taxon>
        <taxon>Arthropoda</taxon>
        <taxon>Hexapoda</taxon>
        <taxon>Insecta</taxon>
        <taxon>Pterygota</taxon>
        <taxon>Neoptera</taxon>
        <taxon>Endopterygota</taxon>
        <taxon>Lepidoptera</taxon>
        <taxon>Glossata</taxon>
        <taxon>Ditrysia</taxon>
        <taxon>Noctuoidea</taxon>
        <taxon>Noctuidae</taxon>
        <taxon>Amphipyrinae</taxon>
        <taxon>Spodoptera</taxon>
    </lineage>
</organism>
<accession>A0A2H1VLC5</accession>
<dbReference type="EMBL" id="ODYU01003196">
    <property type="protein sequence ID" value="SOQ41625.1"/>
    <property type="molecule type" value="Genomic_DNA"/>
</dbReference>
<proteinExistence type="predicted"/>
<gene>
    <name evidence="2" type="ORF">SFRICE_011395</name>
</gene>
<reference evidence="2" key="1">
    <citation type="submission" date="2016-07" db="EMBL/GenBank/DDBJ databases">
        <authorList>
            <person name="Bretaudeau A."/>
        </authorList>
    </citation>
    <scope>NUCLEOTIDE SEQUENCE</scope>
    <source>
        <strain evidence="2">Rice</strain>
        <tissue evidence="2">Whole body</tissue>
    </source>
</reference>
<evidence type="ECO:0000256" key="1">
    <source>
        <dbReference type="SAM" id="SignalP"/>
    </source>
</evidence>
<evidence type="ECO:0000313" key="2">
    <source>
        <dbReference type="EMBL" id="SOQ41625.1"/>
    </source>
</evidence>
<sequence>MVNLPFRFLILVLVTVSALLKRQIELSVSLSVSEARCSFQSVASNGEERARNSIVTCVVREKRKIYSIGRCTRFGGQPEMHCELKYSKLHGASKSSRRQ</sequence>
<keyword evidence="1" id="KW-0732">Signal</keyword>
<name>A0A2H1VLC5_SPOFR</name>
<feature type="signal peptide" evidence="1">
    <location>
        <begin position="1"/>
        <end position="18"/>
    </location>
</feature>